<comment type="subcellular location">
    <subcellularLocation>
        <location evidence="1">Cell membrane</location>
        <topology evidence="1">Multi-pass membrane protein</topology>
    </subcellularLocation>
</comment>
<evidence type="ECO:0000256" key="7">
    <source>
        <dbReference type="SAM" id="Phobius"/>
    </source>
</evidence>
<feature type="transmembrane region" description="Helical" evidence="7">
    <location>
        <begin position="824"/>
        <end position="843"/>
    </location>
</feature>
<feature type="transmembrane region" description="Helical" evidence="7">
    <location>
        <begin position="20"/>
        <end position="40"/>
    </location>
</feature>
<evidence type="ECO:0000313" key="11">
    <source>
        <dbReference type="Proteomes" id="UP000573963"/>
    </source>
</evidence>
<proteinExistence type="inferred from homology"/>
<dbReference type="PANTHER" id="PTHR30572">
    <property type="entry name" value="MEMBRANE COMPONENT OF TRANSPORTER-RELATED"/>
    <property type="match status" value="1"/>
</dbReference>
<dbReference type="PANTHER" id="PTHR30572:SF4">
    <property type="entry name" value="ABC TRANSPORTER PERMEASE YTRF"/>
    <property type="match status" value="1"/>
</dbReference>
<dbReference type="Pfam" id="PF12704">
    <property type="entry name" value="MacB_PCD"/>
    <property type="match status" value="1"/>
</dbReference>
<evidence type="ECO:0000256" key="6">
    <source>
        <dbReference type="ARBA" id="ARBA00038076"/>
    </source>
</evidence>
<keyword evidence="2" id="KW-1003">Cell membrane</keyword>
<feature type="transmembrane region" description="Helical" evidence="7">
    <location>
        <begin position="783"/>
        <end position="804"/>
    </location>
</feature>
<dbReference type="EMBL" id="JABAFD010000002">
    <property type="protein sequence ID" value="NME08890.1"/>
    <property type="molecule type" value="Genomic_DNA"/>
</dbReference>
<feature type="domain" description="ABC3 transporter permease C-terminal" evidence="8">
    <location>
        <begin position="734"/>
        <end position="847"/>
    </location>
</feature>
<feature type="transmembrane region" description="Helical" evidence="7">
    <location>
        <begin position="289"/>
        <end position="316"/>
    </location>
</feature>
<protein>
    <submittedName>
        <fullName evidence="10">FtsX-like permease family protein</fullName>
    </submittedName>
</protein>
<name>A0AA44IGF2_PARBF</name>
<dbReference type="Pfam" id="PF02687">
    <property type="entry name" value="FtsX"/>
    <property type="match status" value="2"/>
</dbReference>
<feature type="domain" description="ABC3 transporter permease C-terminal" evidence="8">
    <location>
        <begin position="248"/>
        <end position="367"/>
    </location>
</feature>
<dbReference type="RefSeq" id="WP_168931446.1">
    <property type="nucleotide sequence ID" value="NZ_JABAFD010000002.1"/>
</dbReference>
<dbReference type="GO" id="GO:0005886">
    <property type="term" value="C:plasma membrane"/>
    <property type="evidence" value="ECO:0007669"/>
    <property type="project" value="UniProtKB-SubCell"/>
</dbReference>
<feature type="transmembrane region" description="Helical" evidence="7">
    <location>
        <begin position="247"/>
        <end position="268"/>
    </location>
</feature>
<organism evidence="10 11">
    <name type="scientific">Paraclostridium bifermentans</name>
    <name type="common">Clostridium bifermentans</name>
    <dbReference type="NCBI Taxonomy" id="1490"/>
    <lineage>
        <taxon>Bacteria</taxon>
        <taxon>Bacillati</taxon>
        <taxon>Bacillota</taxon>
        <taxon>Clostridia</taxon>
        <taxon>Peptostreptococcales</taxon>
        <taxon>Peptostreptococcaceae</taxon>
        <taxon>Paraclostridium</taxon>
    </lineage>
</organism>
<keyword evidence="4 7" id="KW-1133">Transmembrane helix</keyword>
<feature type="transmembrane region" description="Helical" evidence="7">
    <location>
        <begin position="336"/>
        <end position="361"/>
    </location>
</feature>
<dbReference type="AlphaFoldDB" id="A0AA44IGF2"/>
<accession>A0AA44IGF2</accession>
<dbReference type="Proteomes" id="UP000573963">
    <property type="component" value="Unassembled WGS sequence"/>
</dbReference>
<dbReference type="GO" id="GO:0022857">
    <property type="term" value="F:transmembrane transporter activity"/>
    <property type="evidence" value="ECO:0007669"/>
    <property type="project" value="TreeGrafter"/>
</dbReference>
<comment type="similarity">
    <text evidence="6">Belongs to the ABC-4 integral membrane protein family.</text>
</comment>
<evidence type="ECO:0000259" key="8">
    <source>
        <dbReference type="Pfam" id="PF02687"/>
    </source>
</evidence>
<sequence>MGNDLSIVLKYIKSYKTRSLAIILSIVLGTALIVGVGTLSRSAQQADVDRMKRELGTHHVKFKDINKDQLEIVKQGNDIKKIGITSNYASTDLGEKLPINIVRASENYLNKDSKLLKGRFPKDKNEVVVEKWTLNCLGLEPNLNQEITFKLYEKDKPETFKVVGILSDRYNEKSVGICEMFMNLDESNANTFDTYVEFNENSDILKNIKDISKEAKFNKKDNIRENKELVSSIMANGRLDQESKNTAIGISVFAGFVMYSIYSISTYQRIREYGVLKALGATNFKVFRLMLYELLILSFVSLPIGILIGMGGAQIFNKLSGNINFDIEGVVTPFVLPTNIIFLAIGCTLLVSFIISILTYIKIAKVSTIDAIRKNLNSNKKVKKNNFVVNKLSKYITVTKSVSMRNIFRDKGGLIIIILSMSIGGLMIVRDNYTDKEYTERMKKFELNYYNNGDFILNTNSFSNENSAISKEQINEIKAIDGIKEVKTASILQTRMDIPKDKFNDLSYYKDQDENSKKVRGGHELLENKEKNTYTIKQQIKGYNDEMIKSLNDYVVSGKIDTDKMKNSNEVVLYMPHTKREYGRSDIVIGGGKPVVDIKVGDTVKVKYPKTKMKTADDEEKYWNMKDEDNYDYEYCEFKVGAIVDYPFADDCLYSWTSGIDVITSNEYMEKITGVNTYNLVYANVKDGANYEKINKKLGKIGSKTAGTTTKCMIKEKEIHKQSLKQQQIYSYGIILVIFIISMFNIINNVSYNITSRTSEFGMLRAVGISNEDLKKMIIYEGLLYGLLSSITVIVLGIIMQIRIYNTWGFEYVGLEFKIAYMDYILISVTNILIGLLATYIPARKIKESTIVESINIVE</sequence>
<evidence type="ECO:0000259" key="9">
    <source>
        <dbReference type="Pfam" id="PF12704"/>
    </source>
</evidence>
<gene>
    <name evidence="10" type="ORF">HF875_05130</name>
</gene>
<reference evidence="10 11" key="1">
    <citation type="submission" date="2020-04" db="EMBL/GenBank/DDBJ databases">
        <authorList>
            <person name="Hitch T.C.A."/>
            <person name="Wylensek D."/>
            <person name="Clavel T."/>
        </authorList>
    </citation>
    <scope>NUCLEOTIDE SEQUENCE [LARGE SCALE GENOMIC DNA]</scope>
    <source>
        <strain evidence="10 11">Med78_4-601-WT-2</strain>
    </source>
</reference>
<evidence type="ECO:0000256" key="3">
    <source>
        <dbReference type="ARBA" id="ARBA00022692"/>
    </source>
</evidence>
<dbReference type="InterPro" id="IPR025857">
    <property type="entry name" value="MacB_PCD"/>
</dbReference>
<evidence type="ECO:0000313" key="10">
    <source>
        <dbReference type="EMBL" id="NME08890.1"/>
    </source>
</evidence>
<keyword evidence="5 7" id="KW-0472">Membrane</keyword>
<feature type="transmembrane region" description="Helical" evidence="7">
    <location>
        <begin position="412"/>
        <end position="429"/>
    </location>
</feature>
<evidence type="ECO:0000256" key="2">
    <source>
        <dbReference type="ARBA" id="ARBA00022475"/>
    </source>
</evidence>
<evidence type="ECO:0000256" key="5">
    <source>
        <dbReference type="ARBA" id="ARBA00023136"/>
    </source>
</evidence>
<evidence type="ECO:0000256" key="1">
    <source>
        <dbReference type="ARBA" id="ARBA00004651"/>
    </source>
</evidence>
<comment type="caution">
    <text evidence="10">The sequence shown here is derived from an EMBL/GenBank/DDBJ whole genome shotgun (WGS) entry which is preliminary data.</text>
</comment>
<dbReference type="InterPro" id="IPR050250">
    <property type="entry name" value="Macrolide_Exporter_MacB"/>
</dbReference>
<feature type="transmembrane region" description="Helical" evidence="7">
    <location>
        <begin position="729"/>
        <end position="747"/>
    </location>
</feature>
<evidence type="ECO:0000256" key="4">
    <source>
        <dbReference type="ARBA" id="ARBA00022989"/>
    </source>
</evidence>
<dbReference type="InterPro" id="IPR003838">
    <property type="entry name" value="ABC3_permease_C"/>
</dbReference>
<keyword evidence="3 7" id="KW-0812">Transmembrane</keyword>
<feature type="domain" description="MacB-like periplasmic core" evidence="9">
    <location>
        <begin position="19"/>
        <end position="187"/>
    </location>
</feature>